<comment type="similarity">
    <text evidence="1">Belongs to the peptidase S1C family.</text>
</comment>
<sequence>MDPYESPKFNLIKFSGIKLPNFFKNRALWFVVLIIFLSSVFGFLAGMVSYGLFYNYLSDLNIDFLKVKTIIEKEYIPQTSQEQAIIKVVNDVSPAVVSIVISKDVPIMEQYLYNPLEEFEGFFGEEFEVQVPGFRQNGTEKKDIGWGTGFIVSEDGMILTNKHVVLDTEAEYTVFTSDGKSYPAEILARDPVKDIAVLQINQQEGGAFPKAVLGSSDDIQIGQTVVAIGNALGEFKNTVSVGVVSGLGRTITAFGEESSGFAESLEDVIQTDAAINKGNSGGPLLNLKGEVIGINTAMVEQAQSIGFAIPVNQAKRSIEQVKASGKIVYPFLGVRYVLITEAIKNENNLGSDYGAWLTKGL</sequence>
<dbReference type="Proteomes" id="UP000176662">
    <property type="component" value="Unassembled WGS sequence"/>
</dbReference>
<dbReference type="GO" id="GO:0004252">
    <property type="term" value="F:serine-type endopeptidase activity"/>
    <property type="evidence" value="ECO:0007669"/>
    <property type="project" value="InterPro"/>
</dbReference>
<dbReference type="PANTHER" id="PTHR43343">
    <property type="entry name" value="PEPTIDASE S12"/>
    <property type="match status" value="1"/>
</dbReference>
<keyword evidence="4" id="KW-1133">Transmembrane helix</keyword>
<accession>A0A1G2DY96</accession>
<evidence type="ECO:0000256" key="3">
    <source>
        <dbReference type="ARBA" id="ARBA00022801"/>
    </source>
</evidence>
<keyword evidence="2" id="KW-0645">Protease</keyword>
<gene>
    <name evidence="5" type="ORF">A2Z68_02645</name>
</gene>
<keyword evidence="3" id="KW-0378">Hydrolase</keyword>
<proteinExistence type="inferred from homology"/>
<dbReference type="PRINTS" id="PR00834">
    <property type="entry name" value="PROTEASES2C"/>
</dbReference>
<reference evidence="5 6" key="1">
    <citation type="journal article" date="2016" name="Nat. Commun.">
        <title>Thousands of microbial genomes shed light on interconnected biogeochemical processes in an aquifer system.</title>
        <authorList>
            <person name="Anantharaman K."/>
            <person name="Brown C.T."/>
            <person name="Hug L.A."/>
            <person name="Sharon I."/>
            <person name="Castelle C.J."/>
            <person name="Probst A.J."/>
            <person name="Thomas B.C."/>
            <person name="Singh A."/>
            <person name="Wilkins M.J."/>
            <person name="Karaoz U."/>
            <person name="Brodie E.L."/>
            <person name="Williams K.H."/>
            <person name="Hubbard S.S."/>
            <person name="Banfield J.F."/>
        </authorList>
    </citation>
    <scope>NUCLEOTIDE SEQUENCE [LARGE SCALE GENOMIC DNA]</scope>
</reference>
<feature type="non-terminal residue" evidence="5">
    <location>
        <position position="361"/>
    </location>
</feature>
<organism evidence="5 6">
    <name type="scientific">Candidatus Nealsonbacteria bacterium RBG_13_38_11</name>
    <dbReference type="NCBI Taxonomy" id="1801662"/>
    <lineage>
        <taxon>Bacteria</taxon>
        <taxon>Candidatus Nealsoniibacteriota</taxon>
    </lineage>
</organism>
<dbReference type="GO" id="GO:0006508">
    <property type="term" value="P:proteolysis"/>
    <property type="evidence" value="ECO:0007669"/>
    <property type="project" value="UniProtKB-KW"/>
</dbReference>
<evidence type="ECO:0000256" key="4">
    <source>
        <dbReference type="SAM" id="Phobius"/>
    </source>
</evidence>
<dbReference type="Gene3D" id="2.40.10.10">
    <property type="entry name" value="Trypsin-like serine proteases"/>
    <property type="match status" value="2"/>
</dbReference>
<dbReference type="EMBL" id="MHLX01000032">
    <property type="protein sequence ID" value="OGZ18503.1"/>
    <property type="molecule type" value="Genomic_DNA"/>
</dbReference>
<protein>
    <recommendedName>
        <fullName evidence="7">PDZ domain-containing protein</fullName>
    </recommendedName>
</protein>
<keyword evidence="4" id="KW-0472">Membrane</keyword>
<dbReference type="PANTHER" id="PTHR43343:SF3">
    <property type="entry name" value="PROTEASE DO-LIKE 8, CHLOROPLASTIC"/>
    <property type="match status" value="1"/>
</dbReference>
<dbReference type="AlphaFoldDB" id="A0A1G2DY96"/>
<evidence type="ECO:0000313" key="6">
    <source>
        <dbReference type="Proteomes" id="UP000176662"/>
    </source>
</evidence>
<comment type="caution">
    <text evidence="5">The sequence shown here is derived from an EMBL/GenBank/DDBJ whole genome shotgun (WGS) entry which is preliminary data.</text>
</comment>
<evidence type="ECO:0000256" key="1">
    <source>
        <dbReference type="ARBA" id="ARBA00010541"/>
    </source>
</evidence>
<dbReference type="InterPro" id="IPR009003">
    <property type="entry name" value="Peptidase_S1_PA"/>
</dbReference>
<evidence type="ECO:0000313" key="5">
    <source>
        <dbReference type="EMBL" id="OGZ18503.1"/>
    </source>
</evidence>
<dbReference type="InterPro" id="IPR043504">
    <property type="entry name" value="Peptidase_S1_PA_chymotrypsin"/>
</dbReference>
<keyword evidence="4" id="KW-0812">Transmembrane</keyword>
<feature type="transmembrane region" description="Helical" evidence="4">
    <location>
        <begin position="27"/>
        <end position="53"/>
    </location>
</feature>
<dbReference type="InterPro" id="IPR001940">
    <property type="entry name" value="Peptidase_S1C"/>
</dbReference>
<dbReference type="Pfam" id="PF13365">
    <property type="entry name" value="Trypsin_2"/>
    <property type="match status" value="1"/>
</dbReference>
<name>A0A1G2DY96_9BACT</name>
<dbReference type="SUPFAM" id="SSF50494">
    <property type="entry name" value="Trypsin-like serine proteases"/>
    <property type="match status" value="1"/>
</dbReference>
<dbReference type="InterPro" id="IPR051201">
    <property type="entry name" value="Chloro_Bact_Ser_Proteases"/>
</dbReference>
<evidence type="ECO:0008006" key="7">
    <source>
        <dbReference type="Google" id="ProtNLM"/>
    </source>
</evidence>
<evidence type="ECO:0000256" key="2">
    <source>
        <dbReference type="ARBA" id="ARBA00022670"/>
    </source>
</evidence>